<protein>
    <submittedName>
        <fullName evidence="1">Uncharacterized protein</fullName>
    </submittedName>
</protein>
<sequence length="65" mass="7547">NLLLTYRVNSGTVFYVGYDDHYQQGDLIEDASGNAAYLGNSEFFTTDLLRTNRAFFTKISYLFRY</sequence>
<gene>
    <name evidence="1" type="ORF">METZ01_LOCUS129272</name>
</gene>
<dbReference type="EMBL" id="UINC01018237">
    <property type="protein sequence ID" value="SVA76418.1"/>
    <property type="molecule type" value="Genomic_DNA"/>
</dbReference>
<feature type="non-terminal residue" evidence="1">
    <location>
        <position position="1"/>
    </location>
</feature>
<reference evidence="1" key="1">
    <citation type="submission" date="2018-05" db="EMBL/GenBank/DDBJ databases">
        <authorList>
            <person name="Lanie J.A."/>
            <person name="Ng W.-L."/>
            <person name="Kazmierczak K.M."/>
            <person name="Andrzejewski T.M."/>
            <person name="Davidsen T.M."/>
            <person name="Wayne K.J."/>
            <person name="Tettelin H."/>
            <person name="Glass J.I."/>
            <person name="Rusch D."/>
            <person name="Podicherti R."/>
            <person name="Tsui H.-C.T."/>
            <person name="Winkler M.E."/>
        </authorList>
    </citation>
    <scope>NUCLEOTIDE SEQUENCE</scope>
</reference>
<accession>A0A381YH58</accession>
<dbReference type="AlphaFoldDB" id="A0A381YH58"/>
<proteinExistence type="predicted"/>
<organism evidence="1">
    <name type="scientific">marine metagenome</name>
    <dbReference type="NCBI Taxonomy" id="408172"/>
    <lineage>
        <taxon>unclassified sequences</taxon>
        <taxon>metagenomes</taxon>
        <taxon>ecological metagenomes</taxon>
    </lineage>
</organism>
<evidence type="ECO:0000313" key="1">
    <source>
        <dbReference type="EMBL" id="SVA76418.1"/>
    </source>
</evidence>
<name>A0A381YH58_9ZZZZ</name>